<name>A0A2P2IV66_RHIMU</name>
<protein>
    <submittedName>
        <fullName evidence="2">Uncharacterized protein</fullName>
    </submittedName>
</protein>
<organism evidence="2">
    <name type="scientific">Rhizophora mucronata</name>
    <name type="common">Asiatic mangrove</name>
    <dbReference type="NCBI Taxonomy" id="61149"/>
    <lineage>
        <taxon>Eukaryota</taxon>
        <taxon>Viridiplantae</taxon>
        <taxon>Streptophyta</taxon>
        <taxon>Embryophyta</taxon>
        <taxon>Tracheophyta</taxon>
        <taxon>Spermatophyta</taxon>
        <taxon>Magnoliopsida</taxon>
        <taxon>eudicotyledons</taxon>
        <taxon>Gunneridae</taxon>
        <taxon>Pentapetalae</taxon>
        <taxon>rosids</taxon>
        <taxon>fabids</taxon>
        <taxon>Malpighiales</taxon>
        <taxon>Rhizophoraceae</taxon>
        <taxon>Rhizophora</taxon>
    </lineage>
</organism>
<keyword evidence="1" id="KW-1133">Transmembrane helix</keyword>
<proteinExistence type="predicted"/>
<dbReference type="EMBL" id="GGEC01004639">
    <property type="protein sequence ID" value="MBW85122.1"/>
    <property type="molecule type" value="Transcribed_RNA"/>
</dbReference>
<evidence type="ECO:0000313" key="2">
    <source>
        <dbReference type="EMBL" id="MBW85122.1"/>
    </source>
</evidence>
<feature type="transmembrane region" description="Helical" evidence="1">
    <location>
        <begin position="12"/>
        <end position="31"/>
    </location>
</feature>
<sequence length="32" mass="3596">MLGVIFGNFHCFILLSFFIVVFSIIGSTGLFR</sequence>
<reference evidence="2" key="1">
    <citation type="submission" date="2018-02" db="EMBL/GenBank/DDBJ databases">
        <title>Rhizophora mucronata_Transcriptome.</title>
        <authorList>
            <person name="Meera S.P."/>
            <person name="Sreeshan A."/>
            <person name="Augustine A."/>
        </authorList>
    </citation>
    <scope>NUCLEOTIDE SEQUENCE</scope>
    <source>
        <tissue evidence="2">Leaf</tissue>
    </source>
</reference>
<keyword evidence="1" id="KW-0472">Membrane</keyword>
<evidence type="ECO:0000256" key="1">
    <source>
        <dbReference type="SAM" id="Phobius"/>
    </source>
</evidence>
<dbReference type="AlphaFoldDB" id="A0A2P2IV66"/>
<keyword evidence="1" id="KW-0812">Transmembrane</keyword>
<accession>A0A2P2IV66</accession>